<proteinExistence type="predicted"/>
<evidence type="ECO:0000313" key="1">
    <source>
        <dbReference type="EMBL" id="MBC9982011.1"/>
    </source>
</evidence>
<reference evidence="1 2" key="1">
    <citation type="journal article" date="2020" name="Arch. Microbiol.">
        <title>Bradyrhizobium campsiandrae sp. nov., a nitrogen-fixing bacterial strain isolated from a native leguminous tree from the Amazon adapted to flooded conditions.</title>
        <authorList>
            <person name="Cabral Michel D."/>
            <person name="Martins da Costa E."/>
            <person name="Azarias Guimaraes A."/>
            <person name="Soares de Carvalho T."/>
            <person name="Santos de Castro Caputo P."/>
            <person name="Willems A."/>
            <person name="de Souza Moreira F.M."/>
        </authorList>
    </citation>
    <scope>NUCLEOTIDE SEQUENCE [LARGE SCALE GENOMIC DNA]</scope>
    <source>
        <strain evidence="2">INPA 384B</strain>
    </source>
</reference>
<gene>
    <name evidence="1" type="ORF">HA482_27745</name>
</gene>
<organism evidence="1 2">
    <name type="scientific">Bradyrhizobium campsiandrae</name>
    <dbReference type="NCBI Taxonomy" id="1729892"/>
    <lineage>
        <taxon>Bacteria</taxon>
        <taxon>Pseudomonadati</taxon>
        <taxon>Pseudomonadota</taxon>
        <taxon>Alphaproteobacteria</taxon>
        <taxon>Hyphomicrobiales</taxon>
        <taxon>Nitrobacteraceae</taxon>
        <taxon>Bradyrhizobium</taxon>
    </lineage>
</organism>
<dbReference type="EMBL" id="JAATTO010000044">
    <property type="protein sequence ID" value="MBC9982011.1"/>
    <property type="molecule type" value="Genomic_DNA"/>
</dbReference>
<name>A0ABR7UEG6_9BRAD</name>
<sequence length="277" mass="29928">MQWMAVTRREMMSRGRPRQQCHMPRRTVLLLVVVALLAGNLAYPNLFGPSAFARDFDQNIARFPLAASIARSDPALKEVLLRETEAAFNGGGWSAANNVLNAILATEMVAYADDENIIAVDRAQLAVLLKLASNPLECKSYLLVGSQRGEFPDAAQEFADLAAANGAAIANGFERKTNGVGRAQADGAESLAIETQLQLGPFAELTRQELGAEARYLDGNPELMCSAAIKRQLNLLSAAKADAAHVSRIRKARDCKIDFVEVRAKLCREPGNGLSCS</sequence>
<dbReference type="RefSeq" id="WP_188103686.1">
    <property type="nucleotide sequence ID" value="NZ_JAANIH010000034.1"/>
</dbReference>
<evidence type="ECO:0000313" key="2">
    <source>
        <dbReference type="Proteomes" id="UP000639516"/>
    </source>
</evidence>
<accession>A0ABR7UEG6</accession>
<keyword evidence="2" id="KW-1185">Reference proteome</keyword>
<protein>
    <submittedName>
        <fullName evidence="1">Uncharacterized protein</fullName>
    </submittedName>
</protein>
<comment type="caution">
    <text evidence="1">The sequence shown here is derived from an EMBL/GenBank/DDBJ whole genome shotgun (WGS) entry which is preliminary data.</text>
</comment>
<dbReference type="Proteomes" id="UP000639516">
    <property type="component" value="Unassembled WGS sequence"/>
</dbReference>